<sequence length="187" mass="21359">MERNSAPIATAATPTETTTITSPIHHTPTTFSLSHSLTPQPHDLSYFRFLLLRLLLLVTRGDSNKRHQSPAWPRHTDITPECSMGSEMTETSTLRPRARPARKERHTFYAHELQLRSSPLRSDQIYLGIQHSRLRVTSLRTYYTSGLAGMCGFLHREQHPAVSSPREPHREPHRRTGYLPEAPMVSF</sequence>
<name>A0A6J3MCZ9_9PEZI</name>
<feature type="region of interest" description="Disordered" evidence="1">
    <location>
        <begin position="1"/>
        <end position="24"/>
    </location>
</feature>
<dbReference type="GeneID" id="54357306"/>
<organism evidence="3">
    <name type="scientific">Dissoconium aciculare CBS 342.82</name>
    <dbReference type="NCBI Taxonomy" id="1314786"/>
    <lineage>
        <taxon>Eukaryota</taxon>
        <taxon>Fungi</taxon>
        <taxon>Dikarya</taxon>
        <taxon>Ascomycota</taxon>
        <taxon>Pezizomycotina</taxon>
        <taxon>Dothideomycetes</taxon>
        <taxon>Dothideomycetidae</taxon>
        <taxon>Mycosphaerellales</taxon>
        <taxon>Dissoconiaceae</taxon>
        <taxon>Dissoconium</taxon>
    </lineage>
</organism>
<proteinExistence type="predicted"/>
<dbReference type="RefSeq" id="XP_033461753.1">
    <property type="nucleotide sequence ID" value="XM_033599507.1"/>
</dbReference>
<keyword evidence="2" id="KW-1185">Reference proteome</keyword>
<evidence type="ECO:0000256" key="1">
    <source>
        <dbReference type="SAM" id="MobiDB-lite"/>
    </source>
</evidence>
<accession>A0A6J3MCZ9</accession>
<evidence type="ECO:0000313" key="3">
    <source>
        <dbReference type="RefSeq" id="XP_033461753.1"/>
    </source>
</evidence>
<feature type="region of interest" description="Disordered" evidence="1">
    <location>
        <begin position="64"/>
        <end position="103"/>
    </location>
</feature>
<dbReference type="Proteomes" id="UP000504637">
    <property type="component" value="Unplaced"/>
</dbReference>
<gene>
    <name evidence="3" type="ORF">K489DRAFT_188313</name>
</gene>
<dbReference type="AlphaFoldDB" id="A0A6J3MCZ9"/>
<reference evidence="3" key="3">
    <citation type="submission" date="2025-08" db="UniProtKB">
        <authorList>
            <consortium name="RefSeq"/>
        </authorList>
    </citation>
    <scope>IDENTIFICATION</scope>
    <source>
        <strain evidence="3">CBS 342.82</strain>
    </source>
</reference>
<feature type="region of interest" description="Disordered" evidence="1">
    <location>
        <begin position="160"/>
        <end position="187"/>
    </location>
</feature>
<evidence type="ECO:0000313" key="2">
    <source>
        <dbReference type="Proteomes" id="UP000504637"/>
    </source>
</evidence>
<reference evidence="3" key="1">
    <citation type="submission" date="2020-01" db="EMBL/GenBank/DDBJ databases">
        <authorList>
            <consortium name="DOE Joint Genome Institute"/>
            <person name="Haridas S."/>
            <person name="Albert R."/>
            <person name="Binder M."/>
            <person name="Bloem J."/>
            <person name="Labutti K."/>
            <person name="Salamov A."/>
            <person name="Andreopoulos B."/>
            <person name="Baker S.E."/>
            <person name="Barry K."/>
            <person name="Bills G."/>
            <person name="Bluhm B.H."/>
            <person name="Cannon C."/>
            <person name="Castanera R."/>
            <person name="Culley D.E."/>
            <person name="Daum C."/>
            <person name="Ezra D."/>
            <person name="Gonzalez J.B."/>
            <person name="Henrissat B."/>
            <person name="Kuo A."/>
            <person name="Liang C."/>
            <person name="Lipzen A."/>
            <person name="Lutzoni F."/>
            <person name="Magnuson J."/>
            <person name="Mondo S."/>
            <person name="Nolan M."/>
            <person name="Ohm R."/>
            <person name="Pangilinan J."/>
            <person name="Park H.-J."/>
            <person name="Ramirez L."/>
            <person name="Alfaro M."/>
            <person name="Sun H."/>
            <person name="Tritt A."/>
            <person name="Yoshinaga Y."/>
            <person name="Zwiers L.-H."/>
            <person name="Turgeon B.G."/>
            <person name="Goodwin S.B."/>
            <person name="Spatafora J.W."/>
            <person name="Crous P.W."/>
            <person name="Grigoriev I.V."/>
        </authorList>
    </citation>
    <scope>NUCLEOTIDE SEQUENCE</scope>
    <source>
        <strain evidence="3">CBS 342.82</strain>
    </source>
</reference>
<reference evidence="3" key="2">
    <citation type="submission" date="2020-04" db="EMBL/GenBank/DDBJ databases">
        <authorList>
            <consortium name="NCBI Genome Project"/>
        </authorList>
    </citation>
    <scope>NUCLEOTIDE SEQUENCE</scope>
    <source>
        <strain evidence="3">CBS 342.82</strain>
    </source>
</reference>
<protein>
    <submittedName>
        <fullName evidence="3">Uncharacterized protein</fullName>
    </submittedName>
</protein>